<organism evidence="5 6">
    <name type="scientific">Albidovulum salinarum</name>
    <dbReference type="NCBI Taxonomy" id="2984153"/>
    <lineage>
        <taxon>Bacteria</taxon>
        <taxon>Pseudomonadati</taxon>
        <taxon>Pseudomonadota</taxon>
        <taxon>Alphaproteobacteria</taxon>
        <taxon>Rhodobacterales</taxon>
        <taxon>Paracoccaceae</taxon>
        <taxon>Albidovulum</taxon>
    </lineage>
</organism>
<evidence type="ECO:0000313" key="5">
    <source>
        <dbReference type="EMBL" id="MCU9850192.1"/>
    </source>
</evidence>
<dbReference type="InterPro" id="IPR000914">
    <property type="entry name" value="SBP_5_dom"/>
</dbReference>
<protein>
    <submittedName>
        <fullName evidence="5">Extracellular solute-binding protein</fullName>
    </submittedName>
</protein>
<dbReference type="PIRSF" id="PIRSF002741">
    <property type="entry name" value="MppA"/>
    <property type="match status" value="1"/>
</dbReference>
<dbReference type="Gene3D" id="3.40.190.10">
    <property type="entry name" value="Periplasmic binding protein-like II"/>
    <property type="match status" value="1"/>
</dbReference>
<dbReference type="CDD" id="cd08497">
    <property type="entry name" value="MbnE-like"/>
    <property type="match status" value="1"/>
</dbReference>
<dbReference type="SUPFAM" id="SSF53850">
    <property type="entry name" value="Periplasmic binding protein-like II"/>
    <property type="match status" value="1"/>
</dbReference>
<proteinExistence type="inferred from homology"/>
<evidence type="ECO:0000256" key="2">
    <source>
        <dbReference type="ARBA" id="ARBA00005695"/>
    </source>
</evidence>
<name>A0ABT2XAX4_9RHOB</name>
<dbReference type="Gene3D" id="3.10.105.10">
    <property type="entry name" value="Dipeptide-binding Protein, Domain 3"/>
    <property type="match status" value="1"/>
</dbReference>
<feature type="domain" description="Solute-binding protein family 5" evidence="4">
    <location>
        <begin position="134"/>
        <end position="538"/>
    </location>
</feature>
<gene>
    <name evidence="5" type="ORF">OEZ60_19570</name>
</gene>
<evidence type="ECO:0000256" key="3">
    <source>
        <dbReference type="ARBA" id="ARBA00022729"/>
    </source>
</evidence>
<comment type="similarity">
    <text evidence="2">Belongs to the bacterial solute-binding protein 5 family.</text>
</comment>
<keyword evidence="3" id="KW-0732">Signal</keyword>
<evidence type="ECO:0000313" key="6">
    <source>
        <dbReference type="Proteomes" id="UP001209535"/>
    </source>
</evidence>
<dbReference type="Pfam" id="PF00496">
    <property type="entry name" value="SBP_bac_5"/>
    <property type="match status" value="1"/>
</dbReference>
<dbReference type="InterPro" id="IPR030678">
    <property type="entry name" value="Peptide/Ni-bd"/>
</dbReference>
<comment type="caution">
    <text evidence="5">The sequence shown here is derived from an EMBL/GenBank/DDBJ whole genome shotgun (WGS) entry which is preliminary data.</text>
</comment>
<sequence>MNRQGPGHEAGLGSSAQRRRLALAAPGVAALLCLALPGAAGAQGAVTISHGYSNFGELKYPADFAHLDYVNPDAPKGGEISIWSQGSFDSFNQYARDGVPAALNTIGSEAILTTTADDPYAAYCFLCTTLEFPEDLSFVTFNLRDDVTFSDGTPMTAEDVAFSFNLFLEQGIAEYRRIVEGFIDRVEVETPHRITFYFNDTASLRDRVGFAGGTPVFSKAWFETTGTRLDKATQAPFMSTGAYVLDSFRFNSQVVYKRNPDYWGGDVPFNVGRNNFDRIRVEYFGDSDAAFEGFKAGDYTFRNENSSQDWATGYDFQAVTKGWVKREEIPDGNVGTRLSWVFNLDRPNWQDARVRDAIGMMFNYEWSKQTLQYGLYERPVSFWSNTDLAASGTPSEGEAALLKPLVDEGLLDAAILTDAARAPLEHDAAANRPSRRIIREAAALLDAAGWTTGSDGMRRNAQGQPLSLTIIQFSPIYDRFINPFIENLRLIGVEGKLERVDTSQYVERRRKGDFDLANQGFDMDFEPSIGLEQWFASKTADDSSRNLMRLKNPAIDRLIGHVIAAKTLDELKTSVHALDRALRAVGFDIPLWYNPVTWVAYYDIYGHPENLPPLQVGELDFWWYDADKAAELKAAGALN</sequence>
<dbReference type="RefSeq" id="WP_263339916.1">
    <property type="nucleotide sequence ID" value="NZ_JAOVQO010000023.1"/>
</dbReference>
<evidence type="ECO:0000256" key="1">
    <source>
        <dbReference type="ARBA" id="ARBA00004418"/>
    </source>
</evidence>
<accession>A0ABT2XAX4</accession>
<dbReference type="PANTHER" id="PTHR30290:SF64">
    <property type="entry name" value="ABC TRANSPORTER PERIPLASMIC BINDING PROTEIN"/>
    <property type="match status" value="1"/>
</dbReference>
<evidence type="ECO:0000259" key="4">
    <source>
        <dbReference type="Pfam" id="PF00496"/>
    </source>
</evidence>
<keyword evidence="6" id="KW-1185">Reference proteome</keyword>
<dbReference type="Proteomes" id="UP001209535">
    <property type="component" value="Unassembled WGS sequence"/>
</dbReference>
<reference evidence="5 6" key="1">
    <citation type="submission" date="2022-10" db="EMBL/GenBank/DDBJ databases">
        <title>Defluviimonas sp. nov., isolated from ocean surface sediments.</title>
        <authorList>
            <person name="He W."/>
            <person name="Wang L."/>
            <person name="Zhang D.-F."/>
        </authorList>
    </citation>
    <scope>NUCLEOTIDE SEQUENCE [LARGE SCALE GENOMIC DNA]</scope>
    <source>
        <strain evidence="5 6">WL0024</strain>
    </source>
</reference>
<dbReference type="EMBL" id="JAOVQO010000023">
    <property type="protein sequence ID" value="MCU9850192.1"/>
    <property type="molecule type" value="Genomic_DNA"/>
</dbReference>
<comment type="subcellular location">
    <subcellularLocation>
        <location evidence="1">Periplasm</location>
    </subcellularLocation>
</comment>
<dbReference type="PANTHER" id="PTHR30290">
    <property type="entry name" value="PERIPLASMIC BINDING COMPONENT OF ABC TRANSPORTER"/>
    <property type="match status" value="1"/>
</dbReference>
<dbReference type="InterPro" id="IPR039424">
    <property type="entry name" value="SBP_5"/>
</dbReference>